<accession>A0ABY4H3W1</accession>
<reference evidence="1 2" key="1">
    <citation type="submission" date="2022-04" db="EMBL/GenBank/DDBJ databases">
        <title>Halobacillus sp. isolated from saltern.</title>
        <authorList>
            <person name="Won M."/>
            <person name="Lee C.-M."/>
            <person name="Woen H.-Y."/>
            <person name="Kwon S.-W."/>
        </authorList>
    </citation>
    <scope>NUCLEOTIDE SEQUENCE [LARGE SCALE GENOMIC DNA]</scope>
    <source>
        <strain evidence="1 2">SSTM10-2</strain>
    </source>
</reference>
<dbReference type="Proteomes" id="UP000831880">
    <property type="component" value="Chromosome"/>
</dbReference>
<gene>
    <name evidence="1" type="ORF">MUO14_09545</name>
</gene>
<protein>
    <submittedName>
        <fullName evidence="1">Uncharacterized protein</fullName>
    </submittedName>
</protein>
<evidence type="ECO:0000313" key="2">
    <source>
        <dbReference type="Proteomes" id="UP000831880"/>
    </source>
</evidence>
<proteinExistence type="predicted"/>
<dbReference type="EMBL" id="CP095074">
    <property type="protein sequence ID" value="UOQ95140.1"/>
    <property type="molecule type" value="Genomic_DNA"/>
</dbReference>
<evidence type="ECO:0000313" key="1">
    <source>
        <dbReference type="EMBL" id="UOQ95140.1"/>
    </source>
</evidence>
<organism evidence="1 2">
    <name type="scientific">Halobacillus shinanisalinarum</name>
    <dbReference type="NCBI Taxonomy" id="2932258"/>
    <lineage>
        <taxon>Bacteria</taxon>
        <taxon>Bacillati</taxon>
        <taxon>Bacillota</taxon>
        <taxon>Bacilli</taxon>
        <taxon>Bacillales</taxon>
        <taxon>Bacillaceae</taxon>
        <taxon>Halobacillus</taxon>
    </lineage>
</organism>
<name>A0ABY4H3W1_9BACI</name>
<keyword evidence="2" id="KW-1185">Reference proteome</keyword>
<dbReference type="RefSeq" id="WP_244754993.1">
    <property type="nucleotide sequence ID" value="NZ_CP095074.1"/>
</dbReference>
<sequence>MNYSNFIKTIANSARADWLYDDDFGRYVYEKDIRFSIVNDREFDRKFEEKWVERFSDVTAHANRFNMMFNASVVETFYAAAVDGYRVLIPYPEISKMSISLGQYYIGRILNIPYCNKNEYDSYF</sequence>